<keyword evidence="5" id="KW-0689">Ribosomal protein</keyword>
<gene>
    <name evidence="9" type="ORF">C9374_002685</name>
</gene>
<dbReference type="GO" id="GO:0005840">
    <property type="term" value="C:ribosome"/>
    <property type="evidence" value="ECO:0007669"/>
    <property type="project" value="UniProtKB-KW"/>
</dbReference>
<dbReference type="SUPFAM" id="SSF57829">
    <property type="entry name" value="Zn-binding ribosomal proteins"/>
    <property type="match status" value="1"/>
</dbReference>
<keyword evidence="10" id="KW-1185">Reference proteome</keyword>
<accession>A0AA88GV08</accession>
<evidence type="ECO:0000256" key="5">
    <source>
        <dbReference type="ARBA" id="ARBA00022980"/>
    </source>
</evidence>
<keyword evidence="4" id="KW-0862">Zinc</keyword>
<name>A0AA88GV08_NAELO</name>
<dbReference type="Proteomes" id="UP000816034">
    <property type="component" value="Unassembled WGS sequence"/>
</dbReference>
<dbReference type="GO" id="GO:1990904">
    <property type="term" value="C:ribonucleoprotein complex"/>
    <property type="evidence" value="ECO:0007669"/>
    <property type="project" value="UniProtKB-KW"/>
</dbReference>
<keyword evidence="6" id="KW-0687">Ribonucleoprotein</keyword>
<evidence type="ECO:0000256" key="7">
    <source>
        <dbReference type="ARBA" id="ARBA00035298"/>
    </source>
</evidence>
<dbReference type="SMART" id="SM01402">
    <property type="entry name" value="Ribosomal_S27"/>
    <property type="match status" value="1"/>
</dbReference>
<dbReference type="InterPro" id="IPR000626">
    <property type="entry name" value="Ubiquitin-like_dom"/>
</dbReference>
<dbReference type="PRINTS" id="PR00348">
    <property type="entry name" value="UBIQUITIN"/>
</dbReference>
<comment type="similarity">
    <text evidence="1">In the N-terminal section; belongs to the ubiquitin family.</text>
</comment>
<dbReference type="InterPro" id="IPR019956">
    <property type="entry name" value="Ubiquitin_dom"/>
</dbReference>
<dbReference type="GeneID" id="68095140"/>
<dbReference type="Gene3D" id="3.10.20.90">
    <property type="entry name" value="Phosphatidylinositol 3-kinase Catalytic Subunit, Chain A, domain 1"/>
    <property type="match status" value="1"/>
</dbReference>
<evidence type="ECO:0000256" key="6">
    <source>
        <dbReference type="ARBA" id="ARBA00023274"/>
    </source>
</evidence>
<dbReference type="GO" id="GO:0006412">
    <property type="term" value="P:translation"/>
    <property type="evidence" value="ECO:0007669"/>
    <property type="project" value="InterPro"/>
</dbReference>
<keyword evidence="3" id="KW-1017">Isopeptide bond</keyword>
<evidence type="ECO:0000313" key="9">
    <source>
        <dbReference type="EMBL" id="KAG2386239.1"/>
    </source>
</evidence>
<dbReference type="PROSITE" id="PS00299">
    <property type="entry name" value="UBIQUITIN_1"/>
    <property type="match status" value="1"/>
</dbReference>
<dbReference type="EMBL" id="PYSW02000016">
    <property type="protein sequence ID" value="KAG2386239.1"/>
    <property type="molecule type" value="Genomic_DNA"/>
</dbReference>
<dbReference type="PANTHER" id="PTHR10666">
    <property type="entry name" value="UBIQUITIN"/>
    <property type="match status" value="1"/>
</dbReference>
<dbReference type="SMART" id="SM00213">
    <property type="entry name" value="UBQ"/>
    <property type="match status" value="1"/>
</dbReference>
<dbReference type="RefSeq" id="XP_044550231.1">
    <property type="nucleotide sequence ID" value="XM_044692129.1"/>
</dbReference>
<reference evidence="9 10" key="1">
    <citation type="journal article" date="2018" name="BMC Genomics">
        <title>The genome of Naegleria lovaniensis, the basis for a comparative approach to unravel pathogenicity factors of the human pathogenic amoeba N. fowleri.</title>
        <authorList>
            <person name="Liechti N."/>
            <person name="Schurch N."/>
            <person name="Bruggmann R."/>
            <person name="Wittwer M."/>
        </authorList>
    </citation>
    <scope>NUCLEOTIDE SEQUENCE [LARGE SCALE GENOMIC DNA]</scope>
    <source>
        <strain evidence="9 10">ATCC 30569</strain>
    </source>
</reference>
<dbReference type="InterPro" id="IPR050158">
    <property type="entry name" value="Ubiquitin_ubiquitin-like"/>
</dbReference>
<evidence type="ECO:0000256" key="1">
    <source>
        <dbReference type="ARBA" id="ARBA00008373"/>
    </source>
</evidence>
<dbReference type="InterPro" id="IPR011332">
    <property type="entry name" value="Ribosomal_zn-bd"/>
</dbReference>
<evidence type="ECO:0000256" key="4">
    <source>
        <dbReference type="ARBA" id="ARBA00022833"/>
    </source>
</evidence>
<dbReference type="GO" id="GO:0003735">
    <property type="term" value="F:structural constituent of ribosome"/>
    <property type="evidence" value="ECO:0007669"/>
    <property type="project" value="InterPro"/>
</dbReference>
<comment type="similarity">
    <text evidence="2">In the C-terminal section; belongs to the eukaryotic ribosomal protein eS31 family.</text>
</comment>
<organism evidence="9 10">
    <name type="scientific">Naegleria lovaniensis</name>
    <name type="common">Amoeba</name>
    <dbReference type="NCBI Taxonomy" id="51637"/>
    <lineage>
        <taxon>Eukaryota</taxon>
        <taxon>Discoba</taxon>
        <taxon>Heterolobosea</taxon>
        <taxon>Tetramitia</taxon>
        <taxon>Eutetramitia</taxon>
        <taxon>Vahlkampfiidae</taxon>
        <taxon>Naegleria</taxon>
    </lineage>
</organism>
<dbReference type="PROSITE" id="PS50053">
    <property type="entry name" value="UBIQUITIN_2"/>
    <property type="match status" value="1"/>
</dbReference>
<comment type="caution">
    <text evidence="9">The sequence shown here is derived from an EMBL/GenBank/DDBJ whole genome shotgun (WGS) entry which is preliminary data.</text>
</comment>
<dbReference type="SUPFAM" id="SSF54236">
    <property type="entry name" value="Ubiquitin-like"/>
    <property type="match status" value="1"/>
</dbReference>
<dbReference type="InterPro" id="IPR002906">
    <property type="entry name" value="Ribosomal_eS31"/>
</dbReference>
<dbReference type="FunFam" id="3.10.20.90:FF:000160">
    <property type="entry name" value="Polyubiquitin-C"/>
    <property type="match status" value="1"/>
</dbReference>
<dbReference type="Pfam" id="PF00240">
    <property type="entry name" value="ubiquitin"/>
    <property type="match status" value="1"/>
</dbReference>
<evidence type="ECO:0000256" key="3">
    <source>
        <dbReference type="ARBA" id="ARBA00022499"/>
    </source>
</evidence>
<protein>
    <recommendedName>
        <fullName evidence="7">Ubiquitin-ribosomal protein eL40 fusion protein</fullName>
    </recommendedName>
</protein>
<dbReference type="Pfam" id="PF01599">
    <property type="entry name" value="Ribosomal_S27"/>
    <property type="match status" value="1"/>
</dbReference>
<dbReference type="AlphaFoldDB" id="A0AA88GV08"/>
<evidence type="ECO:0000313" key="10">
    <source>
        <dbReference type="Proteomes" id="UP000816034"/>
    </source>
</evidence>
<feature type="domain" description="Ubiquitin-like" evidence="8">
    <location>
        <begin position="1"/>
        <end position="76"/>
    </location>
</feature>
<evidence type="ECO:0000256" key="2">
    <source>
        <dbReference type="ARBA" id="ARBA00009891"/>
    </source>
</evidence>
<dbReference type="Gene3D" id="6.20.50.180">
    <property type="match status" value="1"/>
</dbReference>
<evidence type="ECO:0000259" key="8">
    <source>
        <dbReference type="PROSITE" id="PS50053"/>
    </source>
</evidence>
<proteinExistence type="inferred from homology"/>
<dbReference type="InterPro" id="IPR019954">
    <property type="entry name" value="Ubiquitin_CS"/>
</dbReference>
<sequence length="160" mass="18402">MQIFVKSVTGKTLTLQIERNDHIEKIKSQISEKENIPTCQQRLLFGGKPLQDLKTVLDYDIQQESTIHLLLSLKGGKKKKRKKRICVVPRPKIHRHKNIVLLPITTNIYEIRAKDGFIICNRRTCPKCGPGVLMASHENRQYCGRCHLSLFHSSIKTSNM</sequence>
<dbReference type="InterPro" id="IPR029071">
    <property type="entry name" value="Ubiquitin-like_domsf"/>
</dbReference>